<evidence type="ECO:0000313" key="2">
    <source>
        <dbReference type="EMBL" id="GIY91995.1"/>
    </source>
</evidence>
<name>A0AAV4XDB8_CAEEX</name>
<feature type="compositionally biased region" description="Basic residues" evidence="1">
    <location>
        <begin position="57"/>
        <end position="74"/>
    </location>
</feature>
<comment type="caution">
    <text evidence="2">The sequence shown here is derived from an EMBL/GenBank/DDBJ whole genome shotgun (WGS) entry which is preliminary data.</text>
</comment>
<gene>
    <name evidence="2" type="ORF">CEXT_141781</name>
</gene>
<evidence type="ECO:0000256" key="1">
    <source>
        <dbReference type="SAM" id="MobiDB-lite"/>
    </source>
</evidence>
<dbReference type="Proteomes" id="UP001054945">
    <property type="component" value="Unassembled WGS sequence"/>
</dbReference>
<evidence type="ECO:0000313" key="3">
    <source>
        <dbReference type="Proteomes" id="UP001054945"/>
    </source>
</evidence>
<proteinExistence type="predicted"/>
<feature type="region of interest" description="Disordered" evidence="1">
    <location>
        <begin position="56"/>
        <end position="84"/>
    </location>
</feature>
<dbReference type="AlphaFoldDB" id="A0AAV4XDB8"/>
<sequence>MISSTHSLHFGYFDIFSDMRDIETLNCKPTCAWRYTSTTEKNTVTPFSVNNQQLRKAAAHKGRTKSSAKTHRRRSLPELRRSSKPNLELHPKFLRVALLKVGKQQACRFRSAKREWPISSVT</sequence>
<keyword evidence="3" id="KW-1185">Reference proteome</keyword>
<dbReference type="EMBL" id="BPLR01000079">
    <property type="protein sequence ID" value="GIY91995.1"/>
    <property type="molecule type" value="Genomic_DNA"/>
</dbReference>
<accession>A0AAV4XDB8</accession>
<reference evidence="2 3" key="1">
    <citation type="submission" date="2021-06" db="EMBL/GenBank/DDBJ databases">
        <title>Caerostris extrusa draft genome.</title>
        <authorList>
            <person name="Kono N."/>
            <person name="Arakawa K."/>
        </authorList>
    </citation>
    <scope>NUCLEOTIDE SEQUENCE [LARGE SCALE GENOMIC DNA]</scope>
</reference>
<feature type="compositionally biased region" description="Basic and acidic residues" evidence="1">
    <location>
        <begin position="75"/>
        <end position="84"/>
    </location>
</feature>
<protein>
    <submittedName>
        <fullName evidence="2">Uncharacterized protein</fullName>
    </submittedName>
</protein>
<organism evidence="2 3">
    <name type="scientific">Caerostris extrusa</name>
    <name type="common">Bark spider</name>
    <name type="synonym">Caerostris bankana</name>
    <dbReference type="NCBI Taxonomy" id="172846"/>
    <lineage>
        <taxon>Eukaryota</taxon>
        <taxon>Metazoa</taxon>
        <taxon>Ecdysozoa</taxon>
        <taxon>Arthropoda</taxon>
        <taxon>Chelicerata</taxon>
        <taxon>Arachnida</taxon>
        <taxon>Araneae</taxon>
        <taxon>Araneomorphae</taxon>
        <taxon>Entelegynae</taxon>
        <taxon>Araneoidea</taxon>
        <taxon>Araneidae</taxon>
        <taxon>Caerostris</taxon>
    </lineage>
</organism>